<dbReference type="SMART" id="SM00212">
    <property type="entry name" value="UBCc"/>
    <property type="match status" value="1"/>
</dbReference>
<evidence type="ECO:0000256" key="4">
    <source>
        <dbReference type="ARBA" id="ARBA00022679"/>
    </source>
</evidence>
<dbReference type="InterPro" id="IPR016135">
    <property type="entry name" value="UBQ-conjugating_enzyme/RWD"/>
</dbReference>
<dbReference type="Gene3D" id="3.30.70.2190">
    <property type="match status" value="1"/>
</dbReference>
<evidence type="ECO:0000256" key="3">
    <source>
        <dbReference type="ARBA" id="ARBA00022630"/>
    </source>
</evidence>
<dbReference type="SUPFAM" id="SSF54495">
    <property type="entry name" value="UBC-like"/>
    <property type="match status" value="1"/>
</dbReference>
<dbReference type="PANTHER" id="PTHR43716">
    <property type="entry name" value="D-2-HYDROXYGLUTARATE DEHYDROGENASE, MITOCHONDRIAL"/>
    <property type="match status" value="1"/>
</dbReference>
<dbReference type="InterPro" id="IPR016164">
    <property type="entry name" value="FAD-linked_Oxase-like_C"/>
</dbReference>
<evidence type="ECO:0000256" key="5">
    <source>
        <dbReference type="ARBA" id="ARBA00022786"/>
    </source>
</evidence>
<proteinExistence type="inferred from homology"/>
<dbReference type="PROSITE" id="PS50127">
    <property type="entry name" value="UBC_2"/>
    <property type="match status" value="1"/>
</dbReference>
<protein>
    <recommendedName>
        <fullName evidence="15">UBC core domain-containing protein</fullName>
    </recommendedName>
</protein>
<evidence type="ECO:0000313" key="13">
    <source>
        <dbReference type="EMBL" id="KAG5407768.1"/>
    </source>
</evidence>
<sequence length="806" mass="90282">MACKVTEFGAVREVWAGFSLGHETYCSLRNRVDSTKTQRFVIGCQQENAAFPYPDTGVILTFQLSLLFLVVIELITNIFFGKRELDVSAGGRKRIMMMIRRWRRSGDFLRSACKSLTSLRRKHNSMSPSVSGFVNRYESKGKTFESNAWNDHNREFDLGRNLGMMQQYKSFGSSAASKVQRNPLFSSLEPRDVSFFNEILGGEKYVVQDEERLETANTDWMHKYKGSSKLMLLPKTTEEVSQILKYCDSRSLAVVPQGGNTGLVGGSVPVFDEVIINVGLMNKVLSFDEVSGVLVCEAGCILENLATFLDTKGFVMPLDLGAKGSCHIGGNVSTNAGGLRLIRYGSLHGTVLGLEAVTANGNVLDMLGTLRKDNTGYDLKHLFIGSEGSLGIVTKVSILTQPKMSSVNLAFIACKDFLSCQKLLVEAKRNLGEILSAFEFLDNNSMDLVLNHLDGVRNPVSSSENFYILIETTGSGETYDREKLEAFLLKSLEQGLVSDGVIAQDINQASSFWRIREGITEALQKAGAFYKYDLSLPVEEIYNIVNDLRGRLGKIHINAVCPNYSKTEDCNQIMHMLQVTWQMLWDMVTLETLLGLIEPYVYEWTSKHRGSISAEHGLGVMKANEIFYSKSPETVALMVSIKKLLDPKGILNPYKGLTKIATNRLQKEFMEWQTNPPAGFKHRVSDNLQRWTIEVKGAPGTLYANETYQLQVEFPEHYPMEAPQVIFQHPAPLHPHVYSNGHICLDVLYGSWSPAMRLSSICLSILSMLSSSAVKQRPKDNDHYLKNCKNGRSPKETRWRFHDDKA</sequence>
<evidence type="ECO:0000256" key="2">
    <source>
        <dbReference type="ARBA" id="ARBA00008000"/>
    </source>
</evidence>
<reference evidence="13 14" key="1">
    <citation type="submission" date="2021-03" db="EMBL/GenBank/DDBJ databases">
        <authorList>
            <person name="King G.J."/>
            <person name="Bancroft I."/>
            <person name="Baten A."/>
            <person name="Bloomfield J."/>
            <person name="Borpatragohain P."/>
            <person name="He Z."/>
            <person name="Irish N."/>
            <person name="Irwin J."/>
            <person name="Liu K."/>
            <person name="Mauleon R.P."/>
            <person name="Moore J."/>
            <person name="Morris R."/>
            <person name="Ostergaard L."/>
            <person name="Wang B."/>
            <person name="Wells R."/>
        </authorList>
    </citation>
    <scope>NUCLEOTIDE SEQUENCE [LARGE SCALE GENOMIC DNA]</scope>
    <source>
        <strain evidence="13">R-o-18</strain>
        <tissue evidence="13">Leaf</tissue>
    </source>
</reference>
<keyword evidence="10" id="KW-0812">Transmembrane</keyword>
<feature type="transmembrane region" description="Helical" evidence="10">
    <location>
        <begin position="58"/>
        <end position="80"/>
    </location>
</feature>
<evidence type="ECO:0000313" key="14">
    <source>
        <dbReference type="Proteomes" id="UP000823674"/>
    </source>
</evidence>
<comment type="cofactor">
    <cofactor evidence="1">
        <name>FAD</name>
        <dbReference type="ChEBI" id="CHEBI:57692"/>
    </cofactor>
</comment>
<dbReference type="InterPro" id="IPR004113">
    <property type="entry name" value="FAD-bd_oxidored_4_C"/>
</dbReference>
<keyword evidence="5" id="KW-0833">Ubl conjugation pathway</keyword>
<dbReference type="Pfam" id="PF02913">
    <property type="entry name" value="FAD-oxidase_C"/>
    <property type="match status" value="1"/>
</dbReference>
<feature type="active site" description="Glycyl thioester intermediate" evidence="8">
    <location>
        <position position="744"/>
    </location>
</feature>
<dbReference type="Proteomes" id="UP000823674">
    <property type="component" value="Chromosome A03"/>
</dbReference>
<keyword evidence="10" id="KW-1133">Transmembrane helix</keyword>
<dbReference type="CDD" id="cd23808">
    <property type="entry name" value="UBCc_UBE2W"/>
    <property type="match status" value="1"/>
</dbReference>
<evidence type="ECO:0000256" key="8">
    <source>
        <dbReference type="PROSITE-ProRule" id="PRU10133"/>
    </source>
</evidence>
<dbReference type="Gene3D" id="3.30.70.2740">
    <property type="match status" value="1"/>
</dbReference>
<comment type="caution">
    <text evidence="13">The sequence shown here is derived from an EMBL/GenBank/DDBJ whole genome shotgun (WGS) entry which is preliminary data.</text>
</comment>
<keyword evidence="4" id="KW-0808">Transferase</keyword>
<comment type="similarity">
    <text evidence="2">Belongs to the FAD-binding oxidoreductase/transferase type 4 family.</text>
</comment>
<dbReference type="Gene3D" id="3.30.465.10">
    <property type="match status" value="1"/>
</dbReference>
<dbReference type="Gene3D" id="1.10.45.10">
    <property type="entry name" value="Vanillyl-alcohol Oxidase, Chain A, domain 4"/>
    <property type="match status" value="1"/>
</dbReference>
<dbReference type="InterPro" id="IPR036318">
    <property type="entry name" value="FAD-bd_PCMH-like_sf"/>
</dbReference>
<accession>A0ABQ7NA43</accession>
<dbReference type="InterPro" id="IPR016169">
    <property type="entry name" value="FAD-bd_PCMH_sub2"/>
</dbReference>
<feature type="domain" description="UBC core" evidence="11">
    <location>
        <begin position="660"/>
        <end position="806"/>
    </location>
</feature>
<keyword evidence="7" id="KW-0560">Oxidoreductase</keyword>
<evidence type="ECO:0000259" key="12">
    <source>
        <dbReference type="PROSITE" id="PS51387"/>
    </source>
</evidence>
<keyword evidence="6" id="KW-0274">FAD</keyword>
<evidence type="ECO:0000256" key="9">
    <source>
        <dbReference type="SAM" id="MobiDB-lite"/>
    </source>
</evidence>
<dbReference type="SUPFAM" id="SSF56176">
    <property type="entry name" value="FAD-binding/transporter-associated domain-like"/>
    <property type="match status" value="1"/>
</dbReference>
<evidence type="ECO:0000256" key="7">
    <source>
        <dbReference type="ARBA" id="ARBA00023002"/>
    </source>
</evidence>
<dbReference type="InterPro" id="IPR016167">
    <property type="entry name" value="FAD-bd_PCMH_sub1"/>
</dbReference>
<dbReference type="InterPro" id="IPR023313">
    <property type="entry name" value="UBQ-conjugating_AS"/>
</dbReference>
<dbReference type="SUPFAM" id="SSF55103">
    <property type="entry name" value="FAD-linked oxidases, C-terminal domain"/>
    <property type="match status" value="1"/>
</dbReference>
<dbReference type="Gene3D" id="3.30.43.10">
    <property type="entry name" value="Uridine Diphospho-n-acetylenolpyruvylglucosamine Reductase, domain 2"/>
    <property type="match status" value="1"/>
</dbReference>
<dbReference type="PANTHER" id="PTHR43716:SF1">
    <property type="entry name" value="D-2-HYDROXYGLUTARATE DEHYDROGENASE, MITOCHONDRIAL"/>
    <property type="match status" value="1"/>
</dbReference>
<dbReference type="EMBL" id="JADBGQ010000003">
    <property type="protein sequence ID" value="KAG5407768.1"/>
    <property type="molecule type" value="Genomic_DNA"/>
</dbReference>
<dbReference type="InterPro" id="IPR051264">
    <property type="entry name" value="FAD-oxidored/transferase_4"/>
</dbReference>
<dbReference type="Pfam" id="PF01565">
    <property type="entry name" value="FAD_binding_4"/>
    <property type="match status" value="1"/>
</dbReference>
<keyword evidence="14" id="KW-1185">Reference proteome</keyword>
<dbReference type="Pfam" id="PF00179">
    <property type="entry name" value="UQ_con"/>
    <property type="match status" value="1"/>
</dbReference>
<feature type="compositionally biased region" description="Basic and acidic residues" evidence="9">
    <location>
        <begin position="793"/>
        <end position="806"/>
    </location>
</feature>
<organism evidence="13 14">
    <name type="scientific">Brassica rapa subsp. trilocularis</name>
    <dbReference type="NCBI Taxonomy" id="1813537"/>
    <lineage>
        <taxon>Eukaryota</taxon>
        <taxon>Viridiplantae</taxon>
        <taxon>Streptophyta</taxon>
        <taxon>Embryophyta</taxon>
        <taxon>Tracheophyta</taxon>
        <taxon>Spermatophyta</taxon>
        <taxon>Magnoliopsida</taxon>
        <taxon>eudicotyledons</taxon>
        <taxon>Gunneridae</taxon>
        <taxon>Pentapetalae</taxon>
        <taxon>rosids</taxon>
        <taxon>malvids</taxon>
        <taxon>Brassicales</taxon>
        <taxon>Brassicaceae</taxon>
        <taxon>Brassiceae</taxon>
        <taxon>Brassica</taxon>
    </lineage>
</organism>
<dbReference type="PROSITE" id="PS00183">
    <property type="entry name" value="UBC_1"/>
    <property type="match status" value="1"/>
</dbReference>
<dbReference type="InterPro" id="IPR016166">
    <property type="entry name" value="FAD-bd_PCMH"/>
</dbReference>
<feature type="region of interest" description="Disordered" evidence="9">
    <location>
        <begin position="779"/>
        <end position="806"/>
    </location>
</feature>
<name>A0ABQ7NA43_BRACM</name>
<dbReference type="InterPro" id="IPR006094">
    <property type="entry name" value="Oxid_FAD_bind_N"/>
</dbReference>
<gene>
    <name evidence="13" type="primary">A03p070330.1_BraROA</name>
    <name evidence="13" type="ORF">IGI04_013887</name>
</gene>
<evidence type="ECO:0000256" key="1">
    <source>
        <dbReference type="ARBA" id="ARBA00001974"/>
    </source>
</evidence>
<evidence type="ECO:0008006" key="15">
    <source>
        <dbReference type="Google" id="ProtNLM"/>
    </source>
</evidence>
<keyword evidence="10" id="KW-0472">Membrane</keyword>
<dbReference type="PROSITE" id="PS51387">
    <property type="entry name" value="FAD_PCMH"/>
    <property type="match status" value="1"/>
</dbReference>
<dbReference type="InterPro" id="IPR000608">
    <property type="entry name" value="UBC"/>
</dbReference>
<dbReference type="Gene3D" id="3.10.110.10">
    <property type="entry name" value="Ubiquitin Conjugating Enzyme"/>
    <property type="match status" value="1"/>
</dbReference>
<feature type="domain" description="FAD-binding PCMH-type" evidence="12">
    <location>
        <begin position="224"/>
        <end position="403"/>
    </location>
</feature>
<keyword evidence="3" id="KW-0285">Flavoprotein</keyword>
<evidence type="ECO:0000256" key="6">
    <source>
        <dbReference type="ARBA" id="ARBA00022827"/>
    </source>
</evidence>
<evidence type="ECO:0000259" key="11">
    <source>
        <dbReference type="PROSITE" id="PS50127"/>
    </source>
</evidence>
<dbReference type="InterPro" id="IPR016171">
    <property type="entry name" value="Vanillyl_alc_oxidase_C-sub2"/>
</dbReference>
<evidence type="ECO:0000256" key="10">
    <source>
        <dbReference type="SAM" id="Phobius"/>
    </source>
</evidence>